<dbReference type="OrthoDB" id="9815896at2"/>
<evidence type="ECO:0000256" key="10">
    <source>
        <dbReference type="ARBA" id="ARBA00032441"/>
    </source>
</evidence>
<keyword evidence="7" id="KW-0547">Nucleotide-binding</keyword>
<dbReference type="InterPro" id="IPR027417">
    <property type="entry name" value="P-loop_NTPase"/>
</dbReference>
<organism evidence="11 12">
    <name type="scientific">Aminipila luticellarii</name>
    <dbReference type="NCBI Taxonomy" id="2507160"/>
    <lineage>
        <taxon>Bacteria</taxon>
        <taxon>Bacillati</taxon>
        <taxon>Bacillota</taxon>
        <taxon>Clostridia</taxon>
        <taxon>Peptostreptococcales</taxon>
        <taxon>Anaerovoracaceae</taxon>
        <taxon>Aminipila</taxon>
    </lineage>
</organism>
<keyword evidence="4" id="KW-0963">Cytoplasm</keyword>
<evidence type="ECO:0000313" key="12">
    <source>
        <dbReference type="Proteomes" id="UP000287601"/>
    </source>
</evidence>
<dbReference type="Gene3D" id="3.40.50.300">
    <property type="entry name" value="P-loop containing nucleotide triphosphate hydrolases"/>
    <property type="match status" value="1"/>
</dbReference>
<dbReference type="InterPro" id="IPR003442">
    <property type="entry name" value="T6A_TsaE"/>
</dbReference>
<dbReference type="Proteomes" id="UP000287601">
    <property type="component" value="Chromosome"/>
</dbReference>
<evidence type="ECO:0000313" key="11">
    <source>
        <dbReference type="EMBL" id="QAT43671.1"/>
    </source>
</evidence>
<dbReference type="GO" id="GO:0046872">
    <property type="term" value="F:metal ion binding"/>
    <property type="evidence" value="ECO:0007669"/>
    <property type="project" value="UniProtKB-KW"/>
</dbReference>
<dbReference type="SUPFAM" id="SSF52540">
    <property type="entry name" value="P-loop containing nucleoside triphosphate hydrolases"/>
    <property type="match status" value="1"/>
</dbReference>
<dbReference type="NCBIfam" id="TIGR00150">
    <property type="entry name" value="T6A_YjeE"/>
    <property type="match status" value="1"/>
</dbReference>
<keyword evidence="11" id="KW-0808">Transferase</keyword>
<evidence type="ECO:0000256" key="5">
    <source>
        <dbReference type="ARBA" id="ARBA00022694"/>
    </source>
</evidence>
<dbReference type="AlphaFoldDB" id="A0A410PXJ6"/>
<dbReference type="EMBL" id="CP035281">
    <property type="protein sequence ID" value="QAT43671.1"/>
    <property type="molecule type" value="Genomic_DNA"/>
</dbReference>
<dbReference type="PANTHER" id="PTHR33540">
    <property type="entry name" value="TRNA THREONYLCARBAMOYLADENOSINE BIOSYNTHESIS PROTEIN TSAE"/>
    <property type="match status" value="1"/>
</dbReference>
<evidence type="ECO:0000256" key="8">
    <source>
        <dbReference type="ARBA" id="ARBA00022840"/>
    </source>
</evidence>
<comment type="subcellular location">
    <subcellularLocation>
        <location evidence="1">Cytoplasm</location>
    </subcellularLocation>
</comment>
<evidence type="ECO:0000256" key="9">
    <source>
        <dbReference type="ARBA" id="ARBA00022842"/>
    </source>
</evidence>
<proteinExistence type="inferred from homology"/>
<evidence type="ECO:0000256" key="4">
    <source>
        <dbReference type="ARBA" id="ARBA00022490"/>
    </source>
</evidence>
<comment type="similarity">
    <text evidence="2">Belongs to the TsaE family.</text>
</comment>
<keyword evidence="6" id="KW-0479">Metal-binding</keyword>
<dbReference type="RefSeq" id="WP_128746448.1">
    <property type="nucleotide sequence ID" value="NZ_CP035281.1"/>
</dbReference>
<evidence type="ECO:0000256" key="3">
    <source>
        <dbReference type="ARBA" id="ARBA00019010"/>
    </source>
</evidence>
<accession>A0A410PXJ6</accession>
<dbReference type="GO" id="GO:0005524">
    <property type="term" value="F:ATP binding"/>
    <property type="evidence" value="ECO:0007669"/>
    <property type="project" value="UniProtKB-KW"/>
</dbReference>
<dbReference type="PANTHER" id="PTHR33540:SF2">
    <property type="entry name" value="TRNA THREONYLCARBAMOYLADENOSINE BIOSYNTHESIS PROTEIN TSAE"/>
    <property type="match status" value="1"/>
</dbReference>
<evidence type="ECO:0000256" key="6">
    <source>
        <dbReference type="ARBA" id="ARBA00022723"/>
    </source>
</evidence>
<evidence type="ECO:0000256" key="1">
    <source>
        <dbReference type="ARBA" id="ARBA00004496"/>
    </source>
</evidence>
<reference evidence="11 12" key="1">
    <citation type="submission" date="2019-01" db="EMBL/GenBank/DDBJ databases">
        <title>Draft genomes of a novel of Aminipila strains.</title>
        <authorList>
            <person name="Ma S."/>
        </authorList>
    </citation>
    <scope>NUCLEOTIDE SEQUENCE [LARGE SCALE GENOMIC DNA]</scope>
    <source>
        <strain evidence="12">JN-39</strain>
    </source>
</reference>
<dbReference type="KEGG" id="amij:EQM06_10800"/>
<keyword evidence="9" id="KW-0460">Magnesium</keyword>
<dbReference type="GO" id="GO:0002949">
    <property type="term" value="P:tRNA threonylcarbamoyladenosine modification"/>
    <property type="evidence" value="ECO:0007669"/>
    <property type="project" value="InterPro"/>
</dbReference>
<evidence type="ECO:0000256" key="2">
    <source>
        <dbReference type="ARBA" id="ARBA00007599"/>
    </source>
</evidence>
<keyword evidence="8" id="KW-0067">ATP-binding</keyword>
<dbReference type="GO" id="GO:0016740">
    <property type="term" value="F:transferase activity"/>
    <property type="evidence" value="ECO:0007669"/>
    <property type="project" value="UniProtKB-KW"/>
</dbReference>
<keyword evidence="12" id="KW-1185">Reference proteome</keyword>
<name>A0A410PXJ6_9FIRM</name>
<sequence>MSKLVIRDEKQTRKFGLKLADKLKSGNIVALIGDLGTGKTALTKYIAEGLDVKETITSPTFTIVQEYQDGRLPLYHFDVYRIKDVEEMFEIGYEEYFFGNGVCIVEWADLISEIIPEDAIVIHLSYGEREGERIYDIKGLEAGL</sequence>
<gene>
    <name evidence="11" type="primary">tsaE</name>
    <name evidence="11" type="ORF">EQM06_10800</name>
</gene>
<keyword evidence="5" id="KW-0819">tRNA processing</keyword>
<dbReference type="Pfam" id="PF02367">
    <property type="entry name" value="TsaE"/>
    <property type="match status" value="1"/>
</dbReference>
<protein>
    <recommendedName>
        <fullName evidence="3">tRNA threonylcarbamoyladenosine biosynthesis protein TsaE</fullName>
    </recommendedName>
    <alternativeName>
        <fullName evidence="10">t(6)A37 threonylcarbamoyladenosine biosynthesis protein TsaE</fullName>
    </alternativeName>
</protein>
<dbReference type="GO" id="GO:0005737">
    <property type="term" value="C:cytoplasm"/>
    <property type="evidence" value="ECO:0007669"/>
    <property type="project" value="UniProtKB-SubCell"/>
</dbReference>
<evidence type="ECO:0000256" key="7">
    <source>
        <dbReference type="ARBA" id="ARBA00022741"/>
    </source>
</evidence>